<name>A0A0G3M7Q2_CHRGL</name>
<dbReference type="Proteomes" id="UP000035213">
    <property type="component" value="Chromosome"/>
</dbReference>
<dbReference type="OrthoDB" id="66829at2"/>
<dbReference type="STRING" id="1324352.OK18_20070"/>
<dbReference type="PROSITE" id="PS51819">
    <property type="entry name" value="VOC"/>
    <property type="match status" value="1"/>
</dbReference>
<evidence type="ECO:0000313" key="2">
    <source>
        <dbReference type="EMBL" id="AKK74600.1"/>
    </source>
</evidence>
<accession>A0A0G3M7Q2</accession>
<sequence>MVKRIVANIKTNDLSKAGHFYHDILKLDVLMDHGWIRTLGNEQQAKVQISFAEQGGNGTEVPEFSIEVDDVDEIYNAMKTAGYEIIYELTNEDWGVRRFFVKDPFGKLINILSHL</sequence>
<feature type="domain" description="VOC" evidence="1">
    <location>
        <begin position="1"/>
        <end position="114"/>
    </location>
</feature>
<dbReference type="KEGG" id="cgn:OK18_20070"/>
<dbReference type="InterPro" id="IPR037523">
    <property type="entry name" value="VOC_core"/>
</dbReference>
<dbReference type="AlphaFoldDB" id="A0A0G3M7Q2"/>
<reference evidence="2 3" key="1">
    <citation type="submission" date="2014-11" db="EMBL/GenBank/DDBJ databases">
        <authorList>
            <person name="Park G.-S."/>
            <person name="Hong S.-J."/>
            <person name="Jung B.K."/>
            <person name="Khan A.R."/>
            <person name="Kwak Y."/>
            <person name="Shin J.-H."/>
        </authorList>
    </citation>
    <scope>NUCLEOTIDE SEQUENCE [LARGE SCALE GENOMIC DNA]</scope>
    <source>
        <strain evidence="2 3">DSM 27622</strain>
    </source>
</reference>
<dbReference type="PATRIC" id="fig|1324352.5.peg.4219"/>
<dbReference type="Pfam" id="PF00903">
    <property type="entry name" value="Glyoxalase"/>
    <property type="match status" value="1"/>
</dbReference>
<dbReference type="InterPro" id="IPR004360">
    <property type="entry name" value="Glyas_Fos-R_dOase_dom"/>
</dbReference>
<organism evidence="2 3">
    <name type="scientific">Chryseobacterium gallinarum</name>
    <dbReference type="NCBI Taxonomy" id="1324352"/>
    <lineage>
        <taxon>Bacteria</taxon>
        <taxon>Pseudomonadati</taxon>
        <taxon>Bacteroidota</taxon>
        <taxon>Flavobacteriia</taxon>
        <taxon>Flavobacteriales</taxon>
        <taxon>Weeksellaceae</taxon>
        <taxon>Chryseobacterium group</taxon>
        <taxon>Chryseobacterium</taxon>
    </lineage>
</organism>
<dbReference type="Gene3D" id="3.10.180.10">
    <property type="entry name" value="2,3-Dihydroxybiphenyl 1,2-Dioxygenase, domain 1"/>
    <property type="match status" value="1"/>
</dbReference>
<protein>
    <submittedName>
        <fullName evidence="2">Glyoxalase</fullName>
    </submittedName>
</protein>
<dbReference type="SUPFAM" id="SSF54593">
    <property type="entry name" value="Glyoxalase/Bleomycin resistance protein/Dihydroxybiphenyl dioxygenase"/>
    <property type="match status" value="1"/>
</dbReference>
<dbReference type="RefSeq" id="WP_053329161.1">
    <property type="nucleotide sequence ID" value="NZ_CP009928.1"/>
</dbReference>
<dbReference type="EMBL" id="CP009928">
    <property type="protein sequence ID" value="AKK74600.1"/>
    <property type="molecule type" value="Genomic_DNA"/>
</dbReference>
<evidence type="ECO:0000259" key="1">
    <source>
        <dbReference type="PROSITE" id="PS51819"/>
    </source>
</evidence>
<evidence type="ECO:0000313" key="3">
    <source>
        <dbReference type="Proteomes" id="UP000035213"/>
    </source>
</evidence>
<gene>
    <name evidence="2" type="ORF">OK18_20070</name>
</gene>
<dbReference type="InterPro" id="IPR029068">
    <property type="entry name" value="Glyas_Bleomycin-R_OHBP_Dase"/>
</dbReference>
<proteinExistence type="predicted"/>